<evidence type="ECO:0000313" key="1">
    <source>
        <dbReference type="EMBL" id="VAW62375.1"/>
    </source>
</evidence>
<dbReference type="EMBL" id="UOFI01000022">
    <property type="protein sequence ID" value="VAW62375.1"/>
    <property type="molecule type" value="Genomic_DNA"/>
</dbReference>
<dbReference type="Pfam" id="PF00300">
    <property type="entry name" value="His_Phos_1"/>
    <property type="match status" value="1"/>
</dbReference>
<reference evidence="1" key="1">
    <citation type="submission" date="2018-06" db="EMBL/GenBank/DDBJ databases">
        <authorList>
            <person name="Zhirakovskaya E."/>
        </authorList>
    </citation>
    <scope>NUCLEOTIDE SEQUENCE</scope>
</reference>
<dbReference type="Gene3D" id="3.40.50.1240">
    <property type="entry name" value="Phosphoglycerate mutase-like"/>
    <property type="match status" value="1"/>
</dbReference>
<dbReference type="PANTHER" id="PTHR47623">
    <property type="entry name" value="OS09G0287300 PROTEIN"/>
    <property type="match status" value="1"/>
</dbReference>
<evidence type="ECO:0008006" key="2">
    <source>
        <dbReference type="Google" id="ProtNLM"/>
    </source>
</evidence>
<organism evidence="1">
    <name type="scientific">hydrothermal vent metagenome</name>
    <dbReference type="NCBI Taxonomy" id="652676"/>
    <lineage>
        <taxon>unclassified sequences</taxon>
        <taxon>metagenomes</taxon>
        <taxon>ecological metagenomes</taxon>
    </lineage>
</organism>
<dbReference type="InterPro" id="IPR029033">
    <property type="entry name" value="His_PPase_superfam"/>
</dbReference>
<proteinExistence type="predicted"/>
<dbReference type="CDD" id="cd07040">
    <property type="entry name" value="HP"/>
    <property type="match status" value="1"/>
</dbReference>
<gene>
    <name evidence="1" type="ORF">MNBD_GAMMA09-3595</name>
</gene>
<protein>
    <recommendedName>
        <fullName evidence="2">Phosphohistidine phosphatase SixA</fullName>
    </recommendedName>
</protein>
<dbReference type="PANTHER" id="PTHR47623:SF1">
    <property type="entry name" value="OS09G0287300 PROTEIN"/>
    <property type="match status" value="1"/>
</dbReference>
<sequence>MKTLFLARHAKSNWDQPANNDFERTLNDRGEADSVSMAALLQKNNYTLDQIISSDAVRALATARQYEAQLQPEHGLITNHDLYCASLQQLLQAIKNISSENKAVMLVGHNPGMSEVLNYLASSDVADMPTCSVGIIRFEVEQWRDVSIESSELLAFEYPEKHQ</sequence>
<dbReference type="AlphaFoldDB" id="A0A3B0X250"/>
<dbReference type="InterPro" id="IPR013078">
    <property type="entry name" value="His_Pase_superF_clade-1"/>
</dbReference>
<name>A0A3B0X250_9ZZZZ</name>
<accession>A0A3B0X250</accession>
<dbReference type="SUPFAM" id="SSF53254">
    <property type="entry name" value="Phosphoglycerate mutase-like"/>
    <property type="match status" value="1"/>
</dbReference>